<feature type="compositionally biased region" description="Basic and acidic residues" evidence="7">
    <location>
        <begin position="954"/>
        <end position="966"/>
    </location>
</feature>
<evidence type="ECO:0000256" key="3">
    <source>
        <dbReference type="ARBA" id="ARBA00022448"/>
    </source>
</evidence>
<dbReference type="Gene3D" id="3.10.120.10">
    <property type="entry name" value="Cytochrome b5-like heme/steroid binding domain"/>
    <property type="match status" value="1"/>
</dbReference>
<dbReference type="InterPro" id="IPR037185">
    <property type="entry name" value="EmrE-like"/>
</dbReference>
<organism evidence="10 11">
    <name type="scientific">Symbiodinium pilosum</name>
    <name type="common">Dinoflagellate</name>
    <dbReference type="NCBI Taxonomy" id="2952"/>
    <lineage>
        <taxon>Eukaryota</taxon>
        <taxon>Sar</taxon>
        <taxon>Alveolata</taxon>
        <taxon>Dinophyceae</taxon>
        <taxon>Suessiales</taxon>
        <taxon>Symbiodiniaceae</taxon>
        <taxon>Symbiodinium</taxon>
    </lineage>
</organism>
<dbReference type="SUPFAM" id="SSF55856">
    <property type="entry name" value="Cytochrome b5-like heme/steroid binding domain"/>
    <property type="match status" value="1"/>
</dbReference>
<feature type="compositionally biased region" description="Basic and acidic residues" evidence="7">
    <location>
        <begin position="990"/>
        <end position="1016"/>
    </location>
</feature>
<comment type="similarity">
    <text evidence="2">Belongs to the CRT-like transporter family.</text>
</comment>
<dbReference type="InterPro" id="IPR011701">
    <property type="entry name" value="MFS"/>
</dbReference>
<dbReference type="Pfam" id="PF07690">
    <property type="entry name" value="MFS_1"/>
    <property type="match status" value="1"/>
</dbReference>
<evidence type="ECO:0000256" key="6">
    <source>
        <dbReference type="ARBA" id="ARBA00023136"/>
    </source>
</evidence>
<evidence type="ECO:0000259" key="9">
    <source>
        <dbReference type="PROSITE" id="PS50850"/>
    </source>
</evidence>
<dbReference type="EMBL" id="CAJNIZ010010125">
    <property type="protein sequence ID" value="CAE7294266.1"/>
    <property type="molecule type" value="Genomic_DNA"/>
</dbReference>
<feature type="compositionally biased region" description="Basic residues" evidence="7">
    <location>
        <begin position="1108"/>
        <end position="1124"/>
    </location>
</feature>
<feature type="region of interest" description="Disordered" evidence="7">
    <location>
        <begin position="828"/>
        <end position="901"/>
    </location>
</feature>
<dbReference type="Gene3D" id="1.20.1720.10">
    <property type="entry name" value="Multidrug resistance protein D"/>
    <property type="match status" value="1"/>
</dbReference>
<feature type="transmembrane region" description="Helical" evidence="8">
    <location>
        <begin position="83"/>
        <end position="101"/>
    </location>
</feature>
<gene>
    <name evidence="10" type="primary">ydgK</name>
    <name evidence="10" type="ORF">SPIL2461_LOCUS6618</name>
</gene>
<dbReference type="PROSITE" id="PS50850">
    <property type="entry name" value="MFS"/>
    <property type="match status" value="1"/>
</dbReference>
<feature type="transmembrane region" description="Helical" evidence="8">
    <location>
        <begin position="645"/>
        <end position="664"/>
    </location>
</feature>
<evidence type="ECO:0000256" key="5">
    <source>
        <dbReference type="ARBA" id="ARBA00022989"/>
    </source>
</evidence>
<evidence type="ECO:0000313" key="10">
    <source>
        <dbReference type="EMBL" id="CAE7294266.1"/>
    </source>
</evidence>
<dbReference type="GO" id="GO:0022857">
    <property type="term" value="F:transmembrane transporter activity"/>
    <property type="evidence" value="ECO:0007669"/>
    <property type="project" value="InterPro"/>
</dbReference>
<evidence type="ECO:0000256" key="1">
    <source>
        <dbReference type="ARBA" id="ARBA00004141"/>
    </source>
</evidence>
<keyword evidence="3" id="KW-0813">Transport</keyword>
<feature type="compositionally biased region" description="Low complexity" evidence="7">
    <location>
        <begin position="915"/>
        <end position="935"/>
    </location>
</feature>
<feature type="compositionally biased region" description="Low complexity" evidence="7">
    <location>
        <begin position="867"/>
        <end position="880"/>
    </location>
</feature>
<proteinExistence type="inferred from homology"/>
<dbReference type="InterPro" id="IPR020846">
    <property type="entry name" value="MFS_dom"/>
</dbReference>
<dbReference type="GO" id="GO:0005886">
    <property type="term" value="C:plasma membrane"/>
    <property type="evidence" value="ECO:0007669"/>
    <property type="project" value="TreeGrafter"/>
</dbReference>
<keyword evidence="6 8" id="KW-0472">Membrane</keyword>
<feature type="transmembrane region" description="Helical" evidence="8">
    <location>
        <begin position="237"/>
        <end position="261"/>
    </location>
</feature>
<evidence type="ECO:0000256" key="7">
    <source>
        <dbReference type="SAM" id="MobiDB-lite"/>
    </source>
</evidence>
<keyword evidence="4 8" id="KW-0812">Transmembrane</keyword>
<dbReference type="Pfam" id="PF08627">
    <property type="entry name" value="CRT-like"/>
    <property type="match status" value="1"/>
</dbReference>
<feature type="transmembrane region" description="Helical" evidence="8">
    <location>
        <begin position="444"/>
        <end position="463"/>
    </location>
</feature>
<feature type="compositionally biased region" description="Polar residues" evidence="7">
    <location>
        <begin position="888"/>
        <end position="901"/>
    </location>
</feature>
<dbReference type="PANTHER" id="PTHR23502:SF132">
    <property type="entry name" value="POLYAMINE TRANSPORTER 2-RELATED"/>
    <property type="match status" value="1"/>
</dbReference>
<dbReference type="SUPFAM" id="SSF103481">
    <property type="entry name" value="Multidrug resistance efflux transporter EmrE"/>
    <property type="match status" value="1"/>
</dbReference>
<feature type="transmembrane region" description="Helical" evidence="8">
    <location>
        <begin position="607"/>
        <end position="625"/>
    </location>
</feature>
<dbReference type="PANTHER" id="PTHR23502">
    <property type="entry name" value="MAJOR FACILITATOR SUPERFAMILY"/>
    <property type="match status" value="1"/>
</dbReference>
<feature type="transmembrane region" description="Helical" evidence="8">
    <location>
        <begin position="737"/>
        <end position="759"/>
    </location>
</feature>
<evidence type="ECO:0000256" key="2">
    <source>
        <dbReference type="ARBA" id="ARBA00006690"/>
    </source>
</evidence>
<comment type="caution">
    <text evidence="10">The sequence shown here is derived from an EMBL/GenBank/DDBJ whole genome shotgun (WGS) entry which is preliminary data.</text>
</comment>
<feature type="transmembrane region" description="Helical" evidence="8">
    <location>
        <begin position="563"/>
        <end position="583"/>
    </location>
</feature>
<dbReference type="InterPro" id="IPR013936">
    <property type="entry name" value="CRT-like"/>
</dbReference>
<comment type="subcellular location">
    <subcellularLocation>
        <location evidence="1">Membrane</location>
        <topology evidence="1">Multi-pass membrane protein</topology>
    </subcellularLocation>
</comment>
<evidence type="ECO:0000313" key="11">
    <source>
        <dbReference type="Proteomes" id="UP000649617"/>
    </source>
</evidence>
<feature type="compositionally biased region" description="Polar residues" evidence="7">
    <location>
        <begin position="1234"/>
        <end position="1244"/>
    </location>
</feature>
<feature type="transmembrane region" description="Helical" evidence="8">
    <location>
        <begin position="475"/>
        <end position="494"/>
    </location>
</feature>
<sequence>MPRSPFFLLVLPTLECVLLMLLIAKMQGEEILLPLKNVATRSFGISDAWVSGVAAQILNNVTIPAVGLSSMWILGERFTKRELVGTFVVLCGIFIGMLPQMHESSHLLESNPFWAVVLYTCSVSILGVQMTMQDCACRAGIPPATVIFWYSLLTVPVYLIFAPCETVAYINGRTTGEPLADFGRNQLRSLRCMAGAPLPGDVPEFCSQDAWLWLQVWAVGYCVMFFLNAVQMCYFNAFWVAIVNTAGAPLSAVVFTMSSIVGEANVQEVAWPCTTASFALILLGIVVKGVPDSQSEQHQALEHELTPGDLVELDHSEGRMNFLQLETSVVHELDTPGLLHTQSTRATQEEEPDSFGSRLAALSSKFGWLSKILVLLTYAACSGISLWLLCCGFPSKRPRDAEMMGSTRLLVFLGTVQLFAYFTTDQYVPSLPQMGLELHGTQTQMSGSIQLNLFVKALVGMIVAPMSDHIGRKPILMMCLVLLILGSFACALAPDVNWFLAARIIQSLGESMEGMRLAIIRDCFQDEKDRVFAIGMVTVLMMIGPSVGPLLGGFIAAYSHWRVPFFALGFLWSLFTLYAGFFIRESGPDVKSKGTWQTILHICGDRMLMTLLLADVCLMGTYLSYESNFSYLAEAKYGKSTAQTSLLLSATPIAVTIGTTLLDMLNFESVLETVKFSVTFFTLSVTAAFAVSGLYFSEDFWAYWASAVVMAGSAACVISVTTLYMEPVEDMAGTAGALEILFSNGLGTVISTASTQFFVRGGQRGLSMFHAGCSLLAGTVFWLGYATWPPRKDADGQTAGVPRALQNNPTRKACATRAASAASAACVKNAEQTENVRGERNKRNRARQTSAASSKRSKCGEHSQHDSTTSATNTASMATTKPNRTRRPASTTNAVACSAQRSAATTVNITTAASAANATSATSSSDGTSASPISSIRRDAKLRLPQEEETADFQDNKGIAEDKELPEASTLPDPVETPEDSKDQVAVQETVDRTSDAEPPKEVAEAKVAPGEEKKVVKQPPEPLTTLDEQDFNDRGVSSLEESKKFNYVIGKSTRWQSFMAARMATASGRTLADKSGKITFTFTRDGDEVHLSGLAVAREEAKEGKVVKPKAKAKVKAKPKKKEGKYDEFGRRIDKPRKKEVSSSDEDLDDLCPSSKKNADFERELKRMKKKVREGMTQQQREEMENPWLHTQISDQERELKKQMFRSFYQEQYARLKNKAQPDYKQYEKSDPATGQSTMSGNLTAEGGHRPLPRPKGVKLPADFRKPLGRVSQKELVEKYSCKGQRMLISVYGDLFDVSDRPDKYGADGPYWYMTGKDITWALMSGEDTEETMDKFYDVFKIQPTEAADRRLQGLMSWWAFYEKEYGKPVGRNTAYDKEWGLPAPPHMADGCSVM</sequence>
<dbReference type="SUPFAM" id="SSF103473">
    <property type="entry name" value="MFS general substrate transporter"/>
    <property type="match status" value="1"/>
</dbReference>
<feature type="transmembrane region" description="Helical" evidence="8">
    <location>
        <begin position="702"/>
        <end position="725"/>
    </location>
</feature>
<dbReference type="InterPro" id="IPR036259">
    <property type="entry name" value="MFS_trans_sf"/>
</dbReference>
<feature type="region of interest" description="Disordered" evidence="7">
    <location>
        <begin position="1222"/>
        <end position="1263"/>
    </location>
</feature>
<feature type="transmembrane region" description="Helical" evidence="8">
    <location>
        <begin position="6"/>
        <end position="24"/>
    </location>
</feature>
<dbReference type="InterPro" id="IPR036400">
    <property type="entry name" value="Cyt_B5-like_heme/steroid_sf"/>
</dbReference>
<protein>
    <submittedName>
        <fullName evidence="10">YdgK protein</fullName>
    </submittedName>
</protein>
<feature type="domain" description="Major facilitator superfamily (MFS) profile" evidence="9">
    <location>
        <begin position="409"/>
        <end position="789"/>
    </location>
</feature>
<keyword evidence="11" id="KW-1185">Reference proteome</keyword>
<accession>A0A812N8S8</accession>
<name>A0A812N8S8_SYMPI</name>
<feature type="transmembrane region" description="Helical" evidence="8">
    <location>
        <begin position="144"/>
        <end position="161"/>
    </location>
</feature>
<feature type="transmembrane region" description="Helical" evidence="8">
    <location>
        <begin position="765"/>
        <end position="785"/>
    </location>
</feature>
<feature type="transmembrane region" description="Helical" evidence="8">
    <location>
        <begin position="210"/>
        <end position="230"/>
    </location>
</feature>
<feature type="region of interest" description="Disordered" evidence="7">
    <location>
        <begin position="915"/>
        <end position="1038"/>
    </location>
</feature>
<keyword evidence="5 8" id="KW-1133">Transmembrane helix</keyword>
<dbReference type="OrthoDB" id="433685at2759"/>
<evidence type="ECO:0000256" key="4">
    <source>
        <dbReference type="ARBA" id="ARBA00022692"/>
    </source>
</evidence>
<feature type="compositionally biased region" description="Basic and acidic residues" evidence="7">
    <location>
        <begin position="1222"/>
        <end position="1232"/>
    </location>
</feature>
<feature type="transmembrane region" description="Helical" evidence="8">
    <location>
        <begin position="676"/>
        <end position="696"/>
    </location>
</feature>
<feature type="transmembrane region" description="Helical" evidence="8">
    <location>
        <begin position="113"/>
        <end position="132"/>
    </location>
</feature>
<feature type="region of interest" description="Disordered" evidence="7">
    <location>
        <begin position="1100"/>
        <end position="1190"/>
    </location>
</feature>
<dbReference type="Proteomes" id="UP000649617">
    <property type="component" value="Unassembled WGS sequence"/>
</dbReference>
<reference evidence="10" key="1">
    <citation type="submission" date="2021-02" db="EMBL/GenBank/DDBJ databases">
        <authorList>
            <person name="Dougan E. K."/>
            <person name="Rhodes N."/>
            <person name="Thang M."/>
            <person name="Chan C."/>
        </authorList>
    </citation>
    <scope>NUCLEOTIDE SEQUENCE</scope>
</reference>
<feature type="transmembrane region" description="Helical" evidence="8">
    <location>
        <begin position="372"/>
        <end position="393"/>
    </location>
</feature>
<feature type="transmembrane region" description="Helical" evidence="8">
    <location>
        <begin position="531"/>
        <end position="557"/>
    </location>
</feature>
<feature type="compositionally biased region" description="Basic and acidic residues" evidence="7">
    <location>
        <begin position="936"/>
        <end position="946"/>
    </location>
</feature>
<feature type="compositionally biased region" description="Basic and acidic residues" evidence="7">
    <location>
        <begin position="1125"/>
        <end position="1143"/>
    </location>
</feature>
<evidence type="ECO:0000256" key="8">
    <source>
        <dbReference type="SAM" id="Phobius"/>
    </source>
</evidence>
<feature type="transmembrane region" description="Helical" evidence="8">
    <location>
        <begin position="405"/>
        <end position="424"/>
    </location>
</feature>